<dbReference type="PANTHER" id="PTHR21308">
    <property type="entry name" value="PHYTANOYL-COA ALPHA-HYDROXYLASE"/>
    <property type="match status" value="1"/>
</dbReference>
<evidence type="ECO:0000313" key="6">
    <source>
        <dbReference type="Proteomes" id="UP001549921"/>
    </source>
</evidence>
<accession>A0ABD0SAI8</accession>
<dbReference type="GO" id="GO:0048244">
    <property type="term" value="F:phytanoyl-CoA dioxygenase activity"/>
    <property type="evidence" value="ECO:0007669"/>
    <property type="project" value="UniProtKB-EC"/>
</dbReference>
<evidence type="ECO:0000256" key="3">
    <source>
        <dbReference type="ARBA" id="ARBA00034921"/>
    </source>
</evidence>
<dbReference type="Pfam" id="PF05721">
    <property type="entry name" value="PhyH"/>
    <property type="match status" value="1"/>
</dbReference>
<protein>
    <recommendedName>
        <fullName evidence="2">phytanoyl-CoA dioxygenase</fullName>
        <ecNumber evidence="2">1.14.11.18</ecNumber>
    </recommendedName>
    <alternativeName>
        <fullName evidence="3">Phytanic acid oxidase</fullName>
    </alternativeName>
    <alternativeName>
        <fullName evidence="4">Phytanoyl-CoA alpha-hydroxylase</fullName>
    </alternativeName>
</protein>
<dbReference type="InterPro" id="IPR008775">
    <property type="entry name" value="Phytyl_CoA_dOase-like"/>
</dbReference>
<name>A0ABD0SAI8_LOXSC</name>
<evidence type="ECO:0000256" key="2">
    <source>
        <dbReference type="ARBA" id="ARBA00034809"/>
    </source>
</evidence>
<evidence type="ECO:0000256" key="4">
    <source>
        <dbReference type="ARBA" id="ARBA00034924"/>
    </source>
</evidence>
<comment type="similarity">
    <text evidence="1">Belongs to the PhyH family.</text>
</comment>
<dbReference type="InterPro" id="IPR047128">
    <property type="entry name" value="PhyH"/>
</dbReference>
<dbReference type="AlphaFoldDB" id="A0ABD0SAI8"/>
<gene>
    <name evidence="5" type="ORF">ABMA28_010341</name>
</gene>
<organism evidence="5 6">
    <name type="scientific">Loxostege sticticalis</name>
    <name type="common">Beet webworm moth</name>
    <dbReference type="NCBI Taxonomy" id="481309"/>
    <lineage>
        <taxon>Eukaryota</taxon>
        <taxon>Metazoa</taxon>
        <taxon>Ecdysozoa</taxon>
        <taxon>Arthropoda</taxon>
        <taxon>Hexapoda</taxon>
        <taxon>Insecta</taxon>
        <taxon>Pterygota</taxon>
        <taxon>Neoptera</taxon>
        <taxon>Endopterygota</taxon>
        <taxon>Lepidoptera</taxon>
        <taxon>Glossata</taxon>
        <taxon>Ditrysia</taxon>
        <taxon>Pyraloidea</taxon>
        <taxon>Crambidae</taxon>
        <taxon>Pyraustinae</taxon>
        <taxon>Loxostege</taxon>
    </lineage>
</organism>
<sequence length="304" mass="34774">MCSLRPGDIKVTPKSVFAELPDNYKISEEQFKFYNDNGFLVIKQLIDFGSLYSYKKRFSQICNGVVPRGQVTVVKEPKLVKEMKNAEDYVNKLQDILYDDVYATYIENPRLLHVVSQFIGDNLSAVHTMLINKPPGTGRHPPHQDLYYFPFRPAHKIIAAWTAIDDVTVENGCLYVLPGSHKGGVVYEHGYTEKFNRMYHGIMAEGTVAPESKRVDLEMNPGDTVFFHPALVHGSRPNVSKNHRKSISCHYASSECHFIDITGTVQQRIADEIVAESRRRGMELTYEEIWRYRSKHVKGMKSNL</sequence>
<evidence type="ECO:0000256" key="1">
    <source>
        <dbReference type="ARBA" id="ARBA00005830"/>
    </source>
</evidence>
<proteinExistence type="inferred from homology"/>
<reference evidence="5 6" key="1">
    <citation type="submission" date="2024-06" db="EMBL/GenBank/DDBJ databases">
        <title>A chromosome-level genome assembly of beet webworm, Loxostege sticticalis.</title>
        <authorList>
            <person name="Zhang Y."/>
        </authorList>
    </citation>
    <scope>NUCLEOTIDE SEQUENCE [LARGE SCALE GENOMIC DNA]</scope>
    <source>
        <strain evidence="5">AQ028</strain>
        <tissue evidence="5">Male pupae</tissue>
    </source>
</reference>
<comment type="caution">
    <text evidence="5">The sequence shown here is derived from an EMBL/GenBank/DDBJ whole genome shotgun (WGS) entry which is preliminary data.</text>
</comment>
<dbReference type="Proteomes" id="UP001549921">
    <property type="component" value="Unassembled WGS sequence"/>
</dbReference>
<dbReference type="PANTHER" id="PTHR21308:SF1">
    <property type="entry name" value="PHYTANOYL-COA DIOXYGENASE, PEROXISOMAL"/>
    <property type="match status" value="1"/>
</dbReference>
<dbReference type="EMBL" id="JBEDNZ010000025">
    <property type="protein sequence ID" value="KAL0811068.1"/>
    <property type="molecule type" value="Genomic_DNA"/>
</dbReference>
<evidence type="ECO:0000313" key="5">
    <source>
        <dbReference type="EMBL" id="KAL0811068.1"/>
    </source>
</evidence>
<dbReference type="EC" id="1.14.11.18" evidence="2"/>
<dbReference type="Gene3D" id="2.60.120.620">
    <property type="entry name" value="q2cbj1_9rhob like domain"/>
    <property type="match status" value="1"/>
</dbReference>
<dbReference type="SUPFAM" id="SSF51197">
    <property type="entry name" value="Clavaminate synthase-like"/>
    <property type="match status" value="1"/>
</dbReference>